<dbReference type="EMBL" id="AP014964">
    <property type="protein sequence ID" value="BAT04551.1"/>
    <property type="molecule type" value="Genomic_DNA"/>
</dbReference>
<protein>
    <submittedName>
        <fullName evidence="2">Os08g0249300 protein</fullName>
    </submittedName>
</protein>
<feature type="compositionally biased region" description="Basic and acidic residues" evidence="1">
    <location>
        <begin position="191"/>
        <end position="204"/>
    </location>
</feature>
<feature type="compositionally biased region" description="Basic and acidic residues" evidence="1">
    <location>
        <begin position="167"/>
        <end position="180"/>
    </location>
</feature>
<reference evidence="2 3" key="3">
    <citation type="journal article" date="2013" name="Rice">
        <title>Improvement of the Oryza sativa Nipponbare reference genome using next generation sequence and optical map data.</title>
        <authorList>
            <person name="Kawahara Y."/>
            <person name="de la Bastide M."/>
            <person name="Hamilton J.P."/>
            <person name="Kanamori H."/>
            <person name="McCombie W.R."/>
            <person name="Ouyang S."/>
            <person name="Schwartz D.C."/>
            <person name="Tanaka T."/>
            <person name="Wu J."/>
            <person name="Zhou S."/>
            <person name="Childs K.L."/>
            <person name="Davidson R.M."/>
            <person name="Lin H."/>
            <person name="Quesada-Ocampo L."/>
            <person name="Vaillancourt B."/>
            <person name="Sakai H."/>
            <person name="Lee S.S."/>
            <person name="Kim J."/>
            <person name="Numa H."/>
            <person name="Itoh T."/>
            <person name="Buell C.R."/>
            <person name="Matsumoto T."/>
        </authorList>
    </citation>
    <scope>NUCLEOTIDE SEQUENCE [LARGE SCALE GENOMIC DNA]</scope>
    <source>
        <strain evidence="3">cv. Nipponbare</strain>
    </source>
</reference>
<feature type="compositionally biased region" description="Basic residues" evidence="1">
    <location>
        <begin position="181"/>
        <end position="190"/>
    </location>
</feature>
<feature type="region of interest" description="Disordered" evidence="1">
    <location>
        <begin position="133"/>
        <end position="204"/>
    </location>
</feature>
<keyword evidence="3" id="KW-1185">Reference proteome</keyword>
<dbReference type="Proteomes" id="UP000059680">
    <property type="component" value="Chromosome 8"/>
</dbReference>
<gene>
    <name evidence="2" type="ordered locus">Os08g0249300</name>
    <name evidence="2" type="ORF">OSNPB_080249300</name>
</gene>
<organism evidence="2 3">
    <name type="scientific">Oryza sativa subsp. japonica</name>
    <name type="common">Rice</name>
    <dbReference type="NCBI Taxonomy" id="39947"/>
    <lineage>
        <taxon>Eukaryota</taxon>
        <taxon>Viridiplantae</taxon>
        <taxon>Streptophyta</taxon>
        <taxon>Embryophyta</taxon>
        <taxon>Tracheophyta</taxon>
        <taxon>Spermatophyta</taxon>
        <taxon>Magnoliopsida</taxon>
        <taxon>Liliopsida</taxon>
        <taxon>Poales</taxon>
        <taxon>Poaceae</taxon>
        <taxon>BOP clade</taxon>
        <taxon>Oryzoideae</taxon>
        <taxon>Oryzeae</taxon>
        <taxon>Oryzinae</taxon>
        <taxon>Oryza</taxon>
        <taxon>Oryza sativa</taxon>
    </lineage>
</organism>
<evidence type="ECO:0000313" key="2">
    <source>
        <dbReference type="EMBL" id="BAT04551.1"/>
    </source>
</evidence>
<evidence type="ECO:0000313" key="3">
    <source>
        <dbReference type="Proteomes" id="UP000059680"/>
    </source>
</evidence>
<name>A0A0P0XDJ2_ORYSJ</name>
<proteinExistence type="predicted"/>
<evidence type="ECO:0000256" key="1">
    <source>
        <dbReference type="SAM" id="MobiDB-lite"/>
    </source>
</evidence>
<feature type="non-terminal residue" evidence="2">
    <location>
        <position position="1"/>
    </location>
</feature>
<feature type="compositionally biased region" description="Gly residues" evidence="1">
    <location>
        <begin position="154"/>
        <end position="164"/>
    </location>
</feature>
<accession>A0A0P0XDJ2</accession>
<dbReference type="PaxDb" id="39947-A0A0P0XDJ2"/>
<reference evidence="3" key="1">
    <citation type="journal article" date="2005" name="Nature">
        <title>The map-based sequence of the rice genome.</title>
        <authorList>
            <consortium name="International rice genome sequencing project (IRGSP)"/>
            <person name="Matsumoto T."/>
            <person name="Wu J."/>
            <person name="Kanamori H."/>
            <person name="Katayose Y."/>
            <person name="Fujisawa M."/>
            <person name="Namiki N."/>
            <person name="Mizuno H."/>
            <person name="Yamamoto K."/>
            <person name="Antonio B.A."/>
            <person name="Baba T."/>
            <person name="Sakata K."/>
            <person name="Nagamura Y."/>
            <person name="Aoki H."/>
            <person name="Arikawa K."/>
            <person name="Arita K."/>
            <person name="Bito T."/>
            <person name="Chiden Y."/>
            <person name="Fujitsuka N."/>
            <person name="Fukunaka R."/>
            <person name="Hamada M."/>
            <person name="Harada C."/>
            <person name="Hayashi A."/>
            <person name="Hijishita S."/>
            <person name="Honda M."/>
            <person name="Hosokawa S."/>
            <person name="Ichikawa Y."/>
            <person name="Idonuma A."/>
            <person name="Iijima M."/>
            <person name="Ikeda M."/>
            <person name="Ikeno M."/>
            <person name="Ito K."/>
            <person name="Ito S."/>
            <person name="Ito T."/>
            <person name="Ito Y."/>
            <person name="Ito Y."/>
            <person name="Iwabuchi A."/>
            <person name="Kamiya K."/>
            <person name="Karasawa W."/>
            <person name="Kurita K."/>
            <person name="Katagiri S."/>
            <person name="Kikuta A."/>
            <person name="Kobayashi H."/>
            <person name="Kobayashi N."/>
            <person name="Machita K."/>
            <person name="Maehara T."/>
            <person name="Masukawa M."/>
            <person name="Mizubayashi T."/>
            <person name="Mukai Y."/>
            <person name="Nagasaki H."/>
            <person name="Nagata Y."/>
            <person name="Naito S."/>
            <person name="Nakashima M."/>
            <person name="Nakama Y."/>
            <person name="Nakamichi Y."/>
            <person name="Nakamura M."/>
            <person name="Meguro A."/>
            <person name="Negishi M."/>
            <person name="Ohta I."/>
            <person name="Ohta T."/>
            <person name="Okamoto M."/>
            <person name="Ono N."/>
            <person name="Saji S."/>
            <person name="Sakaguchi M."/>
            <person name="Sakai K."/>
            <person name="Shibata M."/>
            <person name="Shimokawa T."/>
            <person name="Song J."/>
            <person name="Takazaki Y."/>
            <person name="Terasawa K."/>
            <person name="Tsugane M."/>
            <person name="Tsuji K."/>
            <person name="Ueda S."/>
            <person name="Waki K."/>
            <person name="Yamagata H."/>
            <person name="Yamamoto M."/>
            <person name="Yamamoto S."/>
            <person name="Yamane H."/>
            <person name="Yoshiki S."/>
            <person name="Yoshihara R."/>
            <person name="Yukawa K."/>
            <person name="Zhong H."/>
            <person name="Yano M."/>
            <person name="Yuan Q."/>
            <person name="Ouyang S."/>
            <person name="Liu J."/>
            <person name="Jones K.M."/>
            <person name="Gansberger K."/>
            <person name="Moffat K."/>
            <person name="Hill J."/>
            <person name="Bera J."/>
            <person name="Fadrosh D."/>
            <person name="Jin S."/>
            <person name="Johri S."/>
            <person name="Kim M."/>
            <person name="Overton L."/>
            <person name="Reardon M."/>
            <person name="Tsitrin T."/>
            <person name="Vuong H."/>
            <person name="Weaver B."/>
            <person name="Ciecko A."/>
            <person name="Tallon L."/>
            <person name="Jackson J."/>
            <person name="Pai G."/>
            <person name="Aken S.V."/>
            <person name="Utterback T."/>
            <person name="Reidmuller S."/>
            <person name="Feldblyum T."/>
            <person name="Hsiao J."/>
            <person name="Zismann V."/>
            <person name="Iobst S."/>
            <person name="de Vazeille A.R."/>
            <person name="Buell C.R."/>
            <person name="Ying K."/>
            <person name="Li Y."/>
            <person name="Lu T."/>
            <person name="Huang Y."/>
            <person name="Zhao Q."/>
            <person name="Feng Q."/>
            <person name="Zhang L."/>
            <person name="Zhu J."/>
            <person name="Weng Q."/>
            <person name="Mu J."/>
            <person name="Lu Y."/>
            <person name="Fan D."/>
            <person name="Liu Y."/>
            <person name="Guan J."/>
            <person name="Zhang Y."/>
            <person name="Yu S."/>
            <person name="Liu X."/>
            <person name="Zhang Y."/>
            <person name="Hong G."/>
            <person name="Han B."/>
            <person name="Choisne N."/>
            <person name="Demange N."/>
            <person name="Orjeda G."/>
            <person name="Samain S."/>
            <person name="Cattolico L."/>
            <person name="Pelletier E."/>
            <person name="Couloux A."/>
            <person name="Segurens B."/>
            <person name="Wincker P."/>
            <person name="D'Hont A."/>
            <person name="Scarpelli C."/>
            <person name="Weissenbach J."/>
            <person name="Salanoubat M."/>
            <person name="Quetier F."/>
            <person name="Yu Y."/>
            <person name="Kim H.R."/>
            <person name="Rambo T."/>
            <person name="Currie J."/>
            <person name="Collura K."/>
            <person name="Luo M."/>
            <person name="Yang T."/>
            <person name="Ammiraju J.S.S."/>
            <person name="Engler F."/>
            <person name="Soderlund C."/>
            <person name="Wing R.A."/>
            <person name="Palmer L.E."/>
            <person name="de la Bastide M."/>
            <person name="Spiegel L."/>
            <person name="Nascimento L."/>
            <person name="Zutavern T."/>
            <person name="O'Shaughnessy A."/>
            <person name="Dike S."/>
            <person name="Dedhia N."/>
            <person name="Preston R."/>
            <person name="Balija V."/>
            <person name="McCombie W.R."/>
            <person name="Chow T."/>
            <person name="Chen H."/>
            <person name="Chung M."/>
            <person name="Chen C."/>
            <person name="Shaw J."/>
            <person name="Wu H."/>
            <person name="Hsiao K."/>
            <person name="Chao Y."/>
            <person name="Chu M."/>
            <person name="Cheng C."/>
            <person name="Hour A."/>
            <person name="Lee P."/>
            <person name="Lin S."/>
            <person name="Lin Y."/>
            <person name="Liou J."/>
            <person name="Liu S."/>
            <person name="Hsing Y."/>
            <person name="Raghuvanshi S."/>
            <person name="Mohanty A."/>
            <person name="Bharti A.K."/>
            <person name="Gaur A."/>
            <person name="Gupta V."/>
            <person name="Kumar D."/>
            <person name="Ravi V."/>
            <person name="Vij S."/>
            <person name="Kapur A."/>
            <person name="Khurana P."/>
            <person name="Khurana P."/>
            <person name="Khurana J.P."/>
            <person name="Tyagi A.K."/>
            <person name="Gaikwad K."/>
            <person name="Singh A."/>
            <person name="Dalal V."/>
            <person name="Srivastava S."/>
            <person name="Dixit A."/>
            <person name="Pal A.K."/>
            <person name="Ghazi I.A."/>
            <person name="Yadav M."/>
            <person name="Pandit A."/>
            <person name="Bhargava A."/>
            <person name="Sureshbabu K."/>
            <person name="Batra K."/>
            <person name="Sharma T.R."/>
            <person name="Mohapatra T."/>
            <person name="Singh N.K."/>
            <person name="Messing J."/>
            <person name="Nelson A.B."/>
            <person name="Fuks G."/>
            <person name="Kavchok S."/>
            <person name="Keizer G."/>
            <person name="Linton E."/>
            <person name="Llaca V."/>
            <person name="Song R."/>
            <person name="Tanyolac B."/>
            <person name="Young S."/>
            <person name="Ho-Il K."/>
            <person name="Hahn J.H."/>
            <person name="Sangsakoo G."/>
            <person name="Vanavichit A."/>
            <person name="de Mattos Luiz.A.T."/>
            <person name="Zimmer P.D."/>
            <person name="Malone G."/>
            <person name="Dellagostin O."/>
            <person name="de Oliveira A.C."/>
            <person name="Bevan M."/>
            <person name="Bancroft I."/>
            <person name="Minx P."/>
            <person name="Cordum H."/>
            <person name="Wilson R."/>
            <person name="Cheng Z."/>
            <person name="Jin W."/>
            <person name="Jiang J."/>
            <person name="Leong S.A."/>
            <person name="Iwama H."/>
            <person name="Gojobori T."/>
            <person name="Itoh T."/>
            <person name="Niimura Y."/>
            <person name="Fujii Y."/>
            <person name="Habara T."/>
            <person name="Sakai H."/>
            <person name="Sato Y."/>
            <person name="Wilson G."/>
            <person name="Kumar K."/>
            <person name="McCouch S."/>
            <person name="Juretic N."/>
            <person name="Hoen D."/>
            <person name="Wright S."/>
            <person name="Bruskiewich R."/>
            <person name="Bureau T."/>
            <person name="Miyao A."/>
            <person name="Hirochika H."/>
            <person name="Nishikawa T."/>
            <person name="Kadowaki K."/>
            <person name="Sugiura M."/>
            <person name="Burr B."/>
            <person name="Sasaki T."/>
        </authorList>
    </citation>
    <scope>NUCLEOTIDE SEQUENCE [LARGE SCALE GENOMIC DNA]</scope>
    <source>
        <strain evidence="3">cv. Nipponbare</strain>
    </source>
</reference>
<dbReference type="Gramene" id="Os08t0249300-00">
    <property type="protein sequence ID" value="Os08t0249300-00"/>
    <property type="gene ID" value="Os08g0249300"/>
</dbReference>
<dbReference type="AlphaFoldDB" id="A0A0P0XDJ2"/>
<dbReference type="InParanoid" id="A0A0P0XDJ2"/>
<reference evidence="2 3" key="2">
    <citation type="journal article" date="2013" name="Plant Cell Physiol.">
        <title>Rice Annotation Project Database (RAP-DB): an integrative and interactive database for rice genomics.</title>
        <authorList>
            <person name="Sakai H."/>
            <person name="Lee S.S."/>
            <person name="Tanaka T."/>
            <person name="Numa H."/>
            <person name="Kim J."/>
            <person name="Kawahara Y."/>
            <person name="Wakimoto H."/>
            <person name="Yang C.C."/>
            <person name="Iwamoto M."/>
            <person name="Abe T."/>
            <person name="Yamada Y."/>
            <person name="Muto A."/>
            <person name="Inokuchi H."/>
            <person name="Ikemura T."/>
            <person name="Matsumoto T."/>
            <person name="Sasaki T."/>
            <person name="Itoh T."/>
        </authorList>
    </citation>
    <scope>NUCLEOTIDE SEQUENCE [LARGE SCALE GENOMIC DNA]</scope>
    <source>
        <strain evidence="3">cv. Nipponbare</strain>
    </source>
</reference>
<sequence length="204" mass="21944">MIVRWRNLPWSSPHGNSWWGWMIWGSSIRRMSIISTSPQAFTLVHSICIGNAPLLTKRFFLAISVCSAVLVSASKMRSCREKLRGLGGDGVVRGGEEREPHGLVALEVDLGGLEPGEPAEQVVELPLLDVGGEPRDEDGADLVGAGGSRRRRGGGGGGCGGGVGRAWDARHGGWRRDGGGRRGRARRRRPLLVERVDRSGHRGG</sequence>